<evidence type="ECO:0000313" key="3">
    <source>
        <dbReference type="WBParaSite" id="HDID_0000380601-mRNA-1"/>
    </source>
</evidence>
<dbReference type="EMBL" id="UYSG01001253">
    <property type="protein sequence ID" value="VDL39313.1"/>
    <property type="molecule type" value="Genomic_DNA"/>
</dbReference>
<protein>
    <submittedName>
        <fullName evidence="1 3">Uncharacterized protein</fullName>
    </submittedName>
</protein>
<dbReference type="AlphaFoldDB" id="A0A0R3SG06"/>
<evidence type="ECO:0000313" key="1">
    <source>
        <dbReference type="EMBL" id="VDL39313.1"/>
    </source>
</evidence>
<dbReference type="WBParaSite" id="HDID_0000380601-mRNA-1">
    <property type="protein sequence ID" value="HDID_0000380601-mRNA-1"/>
    <property type="gene ID" value="HDID_0000380601"/>
</dbReference>
<proteinExistence type="predicted"/>
<dbReference type="Proteomes" id="UP000274504">
    <property type="component" value="Unassembled WGS sequence"/>
</dbReference>
<name>A0A0R3SG06_HYMDI</name>
<organism evidence="3">
    <name type="scientific">Hymenolepis diminuta</name>
    <name type="common">Rat tapeworm</name>
    <dbReference type="NCBI Taxonomy" id="6216"/>
    <lineage>
        <taxon>Eukaryota</taxon>
        <taxon>Metazoa</taxon>
        <taxon>Spiralia</taxon>
        <taxon>Lophotrochozoa</taxon>
        <taxon>Platyhelminthes</taxon>
        <taxon>Cestoda</taxon>
        <taxon>Eucestoda</taxon>
        <taxon>Cyclophyllidea</taxon>
        <taxon>Hymenolepididae</taxon>
        <taxon>Hymenolepis</taxon>
    </lineage>
</organism>
<gene>
    <name evidence="1" type="ORF">HDID_LOCUS3804</name>
</gene>
<sequence>MHFVCFCLAEKSGKGNGSENAKLSKMRVGKPTVEDIIENEQQMQLQSQDNQQLSFLGALVAQKALKRFMAPHKGLFSKFNLRRFSRLSLSVDGSIRLPIKFEPTYQLAPMKPFVPRRVKPILEEVSEGIIDRTFKRSANIDPCSLTKTLSNDVRVTLKGLGPPRYFSCFFNTLLF</sequence>
<reference evidence="3" key="1">
    <citation type="submission" date="2017-02" db="UniProtKB">
        <authorList>
            <consortium name="WormBaseParasite"/>
        </authorList>
    </citation>
    <scope>IDENTIFICATION</scope>
</reference>
<dbReference type="STRING" id="6216.A0A0R3SG06"/>
<reference evidence="1 2" key="2">
    <citation type="submission" date="2018-11" db="EMBL/GenBank/DDBJ databases">
        <authorList>
            <consortium name="Pathogen Informatics"/>
        </authorList>
    </citation>
    <scope>NUCLEOTIDE SEQUENCE [LARGE SCALE GENOMIC DNA]</scope>
</reference>
<dbReference type="OrthoDB" id="10248487at2759"/>
<evidence type="ECO:0000313" key="2">
    <source>
        <dbReference type="Proteomes" id="UP000274504"/>
    </source>
</evidence>
<accession>A0A0R3SG06</accession>